<dbReference type="GO" id="GO:0043039">
    <property type="term" value="P:tRNA aminoacylation"/>
    <property type="evidence" value="ECO:0007669"/>
    <property type="project" value="InterPro"/>
</dbReference>
<keyword evidence="11" id="KW-0648">Protein biosynthesis</keyword>
<dbReference type="GO" id="GO:0046872">
    <property type="term" value="F:metal ion binding"/>
    <property type="evidence" value="ECO:0007669"/>
    <property type="project" value="UniProtKB-KW"/>
</dbReference>
<evidence type="ECO:0000256" key="10">
    <source>
        <dbReference type="ARBA" id="ARBA00022884"/>
    </source>
</evidence>
<comment type="similarity">
    <text evidence="1">Belongs to the class-II aminoacyl-tRNA synthetase family.</text>
</comment>
<dbReference type="AlphaFoldDB" id="A0A5B8RD28"/>
<dbReference type="CDD" id="cd00860">
    <property type="entry name" value="ThrRS_anticodon"/>
    <property type="match status" value="1"/>
</dbReference>
<evidence type="ECO:0000256" key="2">
    <source>
        <dbReference type="ARBA" id="ARBA00013163"/>
    </source>
</evidence>
<dbReference type="PROSITE" id="PS51880">
    <property type="entry name" value="TGS"/>
    <property type="match status" value="1"/>
</dbReference>
<dbReference type="InterPro" id="IPR002320">
    <property type="entry name" value="Thr-tRNA-ligase_IIa"/>
</dbReference>
<evidence type="ECO:0000256" key="8">
    <source>
        <dbReference type="ARBA" id="ARBA00022833"/>
    </source>
</evidence>
<keyword evidence="10" id="KW-0694">RNA-binding</keyword>
<dbReference type="PROSITE" id="PS50862">
    <property type="entry name" value="AA_TRNA_LIGASE_II"/>
    <property type="match status" value="1"/>
</dbReference>
<dbReference type="InterPro" id="IPR004095">
    <property type="entry name" value="TGS"/>
</dbReference>
<dbReference type="Gene3D" id="3.10.20.30">
    <property type="match status" value="1"/>
</dbReference>
<keyword evidence="6" id="KW-0479">Metal-binding</keyword>
<evidence type="ECO:0000256" key="3">
    <source>
        <dbReference type="ARBA" id="ARBA00022490"/>
    </source>
</evidence>
<dbReference type="SUPFAM" id="SSF55681">
    <property type="entry name" value="Class II aaRS and biotin synthetases"/>
    <property type="match status" value="1"/>
</dbReference>
<evidence type="ECO:0000256" key="1">
    <source>
        <dbReference type="ARBA" id="ARBA00008226"/>
    </source>
</evidence>
<evidence type="ECO:0000256" key="13">
    <source>
        <dbReference type="ARBA" id="ARBA00031900"/>
    </source>
</evidence>
<evidence type="ECO:0000256" key="5">
    <source>
        <dbReference type="ARBA" id="ARBA00022598"/>
    </source>
</evidence>
<accession>A0A5B8RD28</accession>
<dbReference type="PRINTS" id="PR01047">
    <property type="entry name" value="TRNASYNTHTHR"/>
</dbReference>
<feature type="domain" description="Aminoacyl-transfer RNA synthetases class-II family profile" evidence="15">
    <location>
        <begin position="242"/>
        <end position="533"/>
    </location>
</feature>
<dbReference type="FunFam" id="3.40.50.800:FF:000001">
    <property type="entry name" value="Threonine--tRNA ligase"/>
    <property type="match status" value="1"/>
</dbReference>
<dbReference type="CDD" id="cd01667">
    <property type="entry name" value="TGS_ThrRS"/>
    <property type="match status" value="1"/>
</dbReference>
<dbReference type="EC" id="6.1.1.3" evidence="2"/>
<dbReference type="Pfam" id="PF02824">
    <property type="entry name" value="TGS"/>
    <property type="match status" value="1"/>
</dbReference>
<keyword evidence="12" id="KW-0030">Aminoacyl-tRNA synthetase</keyword>
<evidence type="ECO:0000256" key="12">
    <source>
        <dbReference type="ARBA" id="ARBA00023146"/>
    </source>
</evidence>
<dbReference type="InterPro" id="IPR045864">
    <property type="entry name" value="aa-tRNA-synth_II/BPL/LPL"/>
</dbReference>
<dbReference type="Gene3D" id="3.30.54.20">
    <property type="match status" value="1"/>
</dbReference>
<dbReference type="GO" id="GO:0000049">
    <property type="term" value="F:tRNA binding"/>
    <property type="evidence" value="ECO:0007669"/>
    <property type="project" value="UniProtKB-KW"/>
</dbReference>
<dbReference type="Pfam" id="PF07973">
    <property type="entry name" value="tRNA_SAD"/>
    <property type="match status" value="1"/>
</dbReference>
<evidence type="ECO:0000256" key="9">
    <source>
        <dbReference type="ARBA" id="ARBA00022840"/>
    </source>
</evidence>
<keyword evidence="7" id="KW-0547">Nucleotide-binding</keyword>
<evidence type="ECO:0000256" key="11">
    <source>
        <dbReference type="ARBA" id="ARBA00022917"/>
    </source>
</evidence>
<dbReference type="FunFam" id="3.10.20.30:FF:000005">
    <property type="entry name" value="Threonine--tRNA ligase"/>
    <property type="match status" value="1"/>
</dbReference>
<keyword evidence="9" id="KW-0067">ATP-binding</keyword>
<dbReference type="InterPro" id="IPR006195">
    <property type="entry name" value="aa-tRNA-synth_II"/>
</dbReference>
<dbReference type="EMBL" id="MN079113">
    <property type="protein sequence ID" value="QEA05848.1"/>
    <property type="molecule type" value="Genomic_DNA"/>
</dbReference>
<dbReference type="FunFam" id="3.30.54.20:FF:000002">
    <property type="entry name" value="Threonine--tRNA ligase"/>
    <property type="match status" value="1"/>
</dbReference>
<dbReference type="FunFam" id="3.30.930.10:FF:000002">
    <property type="entry name" value="Threonine--tRNA ligase"/>
    <property type="match status" value="1"/>
</dbReference>
<dbReference type="SUPFAM" id="SSF52954">
    <property type="entry name" value="Class II aaRS ABD-related"/>
    <property type="match status" value="1"/>
</dbReference>
<dbReference type="SUPFAM" id="SSF55186">
    <property type="entry name" value="ThrRS/AlaRS common domain"/>
    <property type="match status" value="1"/>
</dbReference>
<keyword evidence="5 17" id="KW-0436">Ligase</keyword>
<dbReference type="HAMAP" id="MF_00184">
    <property type="entry name" value="Thr_tRNA_synth"/>
    <property type="match status" value="1"/>
</dbReference>
<dbReference type="InterPro" id="IPR033728">
    <property type="entry name" value="ThrRS_core"/>
</dbReference>
<dbReference type="PANTHER" id="PTHR11451:SF44">
    <property type="entry name" value="THREONINE--TRNA LIGASE, CHLOROPLASTIC_MITOCHONDRIAL 2"/>
    <property type="match status" value="1"/>
</dbReference>
<evidence type="ECO:0000313" key="17">
    <source>
        <dbReference type="EMBL" id="QEA05848.1"/>
    </source>
</evidence>
<dbReference type="SUPFAM" id="SSF81271">
    <property type="entry name" value="TGS-like"/>
    <property type="match status" value="1"/>
</dbReference>
<dbReference type="Gene3D" id="3.30.980.10">
    <property type="entry name" value="Threonyl-trna Synthetase, Chain A, domain 2"/>
    <property type="match status" value="1"/>
</dbReference>
<dbReference type="InterPro" id="IPR012676">
    <property type="entry name" value="TGS-like"/>
</dbReference>
<keyword evidence="4" id="KW-0820">tRNA-binding</keyword>
<keyword evidence="3" id="KW-0963">Cytoplasm</keyword>
<keyword evidence="8" id="KW-0862">Zinc</keyword>
<dbReference type="InterPro" id="IPR002314">
    <property type="entry name" value="aa-tRNA-synt_IIb"/>
</dbReference>
<name>A0A5B8RD28_9ZZZZ</name>
<proteinExistence type="inferred from homology"/>
<dbReference type="FunFam" id="3.30.980.10:FF:000005">
    <property type="entry name" value="Threonyl-tRNA synthetase, mitochondrial"/>
    <property type="match status" value="1"/>
</dbReference>
<dbReference type="SMART" id="SM00863">
    <property type="entry name" value="tRNA_SAD"/>
    <property type="match status" value="1"/>
</dbReference>
<dbReference type="Pfam" id="PF03129">
    <property type="entry name" value="HGTP_anticodon"/>
    <property type="match status" value="1"/>
</dbReference>
<dbReference type="Gene3D" id="3.40.50.800">
    <property type="entry name" value="Anticodon-binding domain"/>
    <property type="match status" value="1"/>
</dbReference>
<dbReference type="GO" id="GO:0005524">
    <property type="term" value="F:ATP binding"/>
    <property type="evidence" value="ECO:0007669"/>
    <property type="project" value="UniProtKB-KW"/>
</dbReference>
<dbReference type="CDD" id="cd00771">
    <property type="entry name" value="ThrRS_core"/>
    <property type="match status" value="1"/>
</dbReference>
<evidence type="ECO:0000256" key="7">
    <source>
        <dbReference type="ARBA" id="ARBA00022741"/>
    </source>
</evidence>
<gene>
    <name evidence="17" type="primary">thrS</name>
    <name evidence="17" type="ORF">KBTEX_02175</name>
</gene>
<evidence type="ECO:0000259" key="16">
    <source>
        <dbReference type="PROSITE" id="PS51880"/>
    </source>
</evidence>
<evidence type="ECO:0000256" key="6">
    <source>
        <dbReference type="ARBA" id="ARBA00022723"/>
    </source>
</evidence>
<comment type="catalytic activity">
    <reaction evidence="14">
        <text>tRNA(Thr) + L-threonine + ATP = L-threonyl-tRNA(Thr) + AMP + diphosphate + H(+)</text>
        <dbReference type="Rhea" id="RHEA:24624"/>
        <dbReference type="Rhea" id="RHEA-COMP:9670"/>
        <dbReference type="Rhea" id="RHEA-COMP:9704"/>
        <dbReference type="ChEBI" id="CHEBI:15378"/>
        <dbReference type="ChEBI" id="CHEBI:30616"/>
        <dbReference type="ChEBI" id="CHEBI:33019"/>
        <dbReference type="ChEBI" id="CHEBI:57926"/>
        <dbReference type="ChEBI" id="CHEBI:78442"/>
        <dbReference type="ChEBI" id="CHEBI:78534"/>
        <dbReference type="ChEBI" id="CHEBI:456215"/>
        <dbReference type="EC" id="6.1.1.3"/>
    </reaction>
</comment>
<dbReference type="InterPro" id="IPR012947">
    <property type="entry name" value="tRNA_SAD"/>
</dbReference>
<dbReference type="GO" id="GO:0004829">
    <property type="term" value="F:threonine-tRNA ligase activity"/>
    <property type="evidence" value="ECO:0007669"/>
    <property type="project" value="UniProtKB-EC"/>
</dbReference>
<feature type="domain" description="TGS" evidence="16">
    <location>
        <begin position="1"/>
        <end position="61"/>
    </location>
</feature>
<dbReference type="InterPro" id="IPR018163">
    <property type="entry name" value="Thr/Ala-tRNA-synth_IIc_edit"/>
</dbReference>
<sequence length="641" mass="73221">MPVITLPDGSERRYDRPVSVMDVARDIGPGLAKSTLAGRVDGGLRDACDLIEADASLEIVTPKDEAGLEIIRHSCAHMLGQAVKQLYPEAQMAIGPVIEDGFYYDVHYEPGFTPEDVEAIEQRMAELIDQEYDVVKRVTPRDEVLRIFRERGESYKVALVEDMPDVESMALYYHQEYIDMCIGPHVPNTRFCKAFKLTKLAGAYWRGDADNEMLNRVYGTAWAERKALKRYLTFLEEAKKRDHRRIARNQGLFHLQEEAPGMVFWHPNGWRVYQVLQDYLRRRLDAHGYQEIRTPQLLDRSLWERSGHWEKFRDDMFTTESESRDYAVKPMNCPAHIQVYNQGLKSYRDLPLRLSEFGSCHRNEPSGTLHGLMRVRNFTQDDAHIFCTEGQIQDEVSAFLDLAFEVYRDFGFDDVAVALSTRPEQRVGSDEAWDKAEKALADALDAKGYDWTVNPGEGAFYGPKIELSMRDCLNRVWQCGTMQVDFSMPGRLGADYVGEDGSRHVPVMLHRAIFGSFERFIGVLTEHYGGDWPVWLAPSQAVVLNITDRQAAYAREVEKQLIGRGFRAGVDLRNEKIGFKIREHTIHRVPYLLVVGDKEVESSTVAVRTREGKDLGGMSLDAFIERLEMERARLGRTASEG</sequence>
<dbReference type="PANTHER" id="PTHR11451">
    <property type="entry name" value="THREONINE-TRNA LIGASE"/>
    <property type="match status" value="1"/>
</dbReference>
<protein>
    <recommendedName>
        <fullName evidence="2">threonine--tRNA ligase</fullName>
        <ecNumber evidence="2">6.1.1.3</ecNumber>
    </recommendedName>
    <alternativeName>
        <fullName evidence="13">Threonyl-tRNA synthetase</fullName>
    </alternativeName>
</protein>
<evidence type="ECO:0000256" key="4">
    <source>
        <dbReference type="ARBA" id="ARBA00022555"/>
    </source>
</evidence>
<reference evidence="17" key="1">
    <citation type="submission" date="2019-06" db="EMBL/GenBank/DDBJ databases">
        <authorList>
            <person name="Murdoch R.W."/>
            <person name="Fathepure B."/>
        </authorList>
    </citation>
    <scope>NUCLEOTIDE SEQUENCE</scope>
</reference>
<evidence type="ECO:0000256" key="14">
    <source>
        <dbReference type="ARBA" id="ARBA00049515"/>
    </source>
</evidence>
<dbReference type="Pfam" id="PF00587">
    <property type="entry name" value="tRNA-synt_2b"/>
    <property type="match status" value="1"/>
</dbReference>
<dbReference type="NCBIfam" id="TIGR00418">
    <property type="entry name" value="thrS"/>
    <property type="match status" value="1"/>
</dbReference>
<evidence type="ECO:0000259" key="15">
    <source>
        <dbReference type="PROSITE" id="PS50862"/>
    </source>
</evidence>
<dbReference type="InterPro" id="IPR012675">
    <property type="entry name" value="Beta-grasp_dom_sf"/>
</dbReference>
<dbReference type="InterPro" id="IPR004154">
    <property type="entry name" value="Anticodon-bd"/>
</dbReference>
<organism evidence="17">
    <name type="scientific">uncultured organism</name>
    <dbReference type="NCBI Taxonomy" id="155900"/>
    <lineage>
        <taxon>unclassified sequences</taxon>
        <taxon>environmental samples</taxon>
    </lineage>
</organism>
<dbReference type="InterPro" id="IPR047246">
    <property type="entry name" value="ThrRS_anticodon"/>
</dbReference>
<dbReference type="Gene3D" id="3.30.930.10">
    <property type="entry name" value="Bira Bifunctional Protein, Domain 2"/>
    <property type="match status" value="1"/>
</dbReference>
<dbReference type="InterPro" id="IPR036621">
    <property type="entry name" value="Anticodon-bd_dom_sf"/>
</dbReference>